<evidence type="ECO:0000313" key="4">
    <source>
        <dbReference type="Proteomes" id="UP001203136"/>
    </source>
</evidence>
<comment type="caution">
    <text evidence="3">The sequence shown here is derived from an EMBL/GenBank/DDBJ whole genome shotgun (WGS) entry which is preliminary data.</text>
</comment>
<dbReference type="AlphaFoldDB" id="A0AAW5F7P6"/>
<feature type="domain" description="Creatinase N-terminal" evidence="2">
    <location>
        <begin position="20"/>
        <end position="152"/>
    </location>
</feature>
<dbReference type="InterPro" id="IPR050659">
    <property type="entry name" value="Peptidase_M24B"/>
</dbReference>
<dbReference type="Pfam" id="PF01321">
    <property type="entry name" value="Creatinase_N"/>
    <property type="match status" value="1"/>
</dbReference>
<feature type="domain" description="Peptidase M24" evidence="1">
    <location>
        <begin position="163"/>
        <end position="382"/>
    </location>
</feature>
<dbReference type="CDD" id="cd01066">
    <property type="entry name" value="APP_MetAP"/>
    <property type="match status" value="1"/>
</dbReference>
<evidence type="ECO:0000259" key="1">
    <source>
        <dbReference type="Pfam" id="PF00557"/>
    </source>
</evidence>
<dbReference type="PANTHER" id="PTHR46112:SF2">
    <property type="entry name" value="XAA-PRO AMINOPEPTIDASE P-RELATED"/>
    <property type="match status" value="1"/>
</dbReference>
<accession>A0AAW5F7P6</accession>
<dbReference type="Pfam" id="PF00557">
    <property type="entry name" value="Peptidase_M24"/>
    <property type="match status" value="1"/>
</dbReference>
<dbReference type="InterPro" id="IPR029149">
    <property type="entry name" value="Creatin/AminoP/Spt16_N"/>
</dbReference>
<dbReference type="InterPro" id="IPR036005">
    <property type="entry name" value="Creatinase/aminopeptidase-like"/>
</dbReference>
<dbReference type="InterPro" id="IPR000587">
    <property type="entry name" value="Creatinase_N"/>
</dbReference>
<dbReference type="Gene3D" id="3.90.230.10">
    <property type="entry name" value="Creatinase/methionine aminopeptidase superfamily"/>
    <property type="match status" value="1"/>
</dbReference>
<dbReference type="Gene3D" id="3.40.350.10">
    <property type="entry name" value="Creatinase/prolidase N-terminal domain"/>
    <property type="match status" value="1"/>
</dbReference>
<dbReference type="EMBL" id="JAINVB010000001">
    <property type="protein sequence ID" value="MCK0087840.1"/>
    <property type="molecule type" value="Genomic_DNA"/>
</dbReference>
<dbReference type="SUPFAM" id="SSF55920">
    <property type="entry name" value="Creatinase/aminopeptidase"/>
    <property type="match status" value="1"/>
</dbReference>
<sequence length="401" mass="44971">MTREKQIKPVETYVRKRMLCLKEKMAEQALDAVIIQKPENVFYFSNFNPVINSHPTYIIAGPEIEPCLLVHALRMEHAKAEGAIGRIELYGRWGNKVTLAEDPVNAIRELLKKEGLRIGMELDYSNVLFYQEVIEKLFPNEIVPISGWLSMMKIIKDEYEISCISKSSELVDMGVKTTIEALEGGYSEAEASTEGQYAMRKLWNKKIPESEVCGFGTSEGGMIDSLHVWCLSNGHIAYGCDCPKNYYPIRGDLSLPMAWAKTNGYHAENERTIIVGEIDNYKKKAYEGMLKAREGIFEILKPGISFEALYDKAATVYSDYGFGNILPGRVGHGIGCSAHEFPSLERGNKLIVQSGMVITVEPGLMDKSWGGVRHSDTVLITEDGFERMTKLDMGEIIIKSL</sequence>
<evidence type="ECO:0000313" key="3">
    <source>
        <dbReference type="EMBL" id="MCK0087840.1"/>
    </source>
</evidence>
<dbReference type="RefSeq" id="WP_247213287.1">
    <property type="nucleotide sequence ID" value="NZ_JAINVB010000001.1"/>
</dbReference>
<protein>
    <submittedName>
        <fullName evidence="3">Xaa-Pro peptidase family protein</fullName>
    </submittedName>
</protein>
<name>A0AAW5F7P6_CLOSY</name>
<gene>
    <name evidence="3" type="ORF">K5I21_18600</name>
</gene>
<dbReference type="PANTHER" id="PTHR46112">
    <property type="entry name" value="AMINOPEPTIDASE"/>
    <property type="match status" value="1"/>
</dbReference>
<dbReference type="Proteomes" id="UP001203136">
    <property type="component" value="Unassembled WGS sequence"/>
</dbReference>
<organism evidence="3 4">
    <name type="scientific">Clostridium symbiosum</name>
    <name type="common">Bacteroides symbiosus</name>
    <dbReference type="NCBI Taxonomy" id="1512"/>
    <lineage>
        <taxon>Bacteria</taxon>
        <taxon>Bacillati</taxon>
        <taxon>Bacillota</taxon>
        <taxon>Clostridia</taxon>
        <taxon>Lachnospirales</taxon>
        <taxon>Lachnospiraceae</taxon>
        <taxon>Otoolea</taxon>
    </lineage>
</organism>
<dbReference type="InterPro" id="IPR000994">
    <property type="entry name" value="Pept_M24"/>
</dbReference>
<proteinExistence type="predicted"/>
<evidence type="ECO:0000259" key="2">
    <source>
        <dbReference type="Pfam" id="PF01321"/>
    </source>
</evidence>
<reference evidence="3" key="1">
    <citation type="journal article" date="2022" name="Cell Host Microbe">
        <title>Colonization of the live biotherapeutic product VE303 and modulation of the microbiota and metabolites in healthy volunteers.</title>
        <authorList>
            <person name="Dsouza M."/>
            <person name="Menon R."/>
            <person name="Crossette E."/>
            <person name="Bhattarai S.K."/>
            <person name="Schneider J."/>
            <person name="Kim Y.G."/>
            <person name="Reddy S."/>
            <person name="Caballero S."/>
            <person name="Felix C."/>
            <person name="Cornacchione L."/>
            <person name="Hendrickson J."/>
            <person name="Watson A.R."/>
            <person name="Minot S.S."/>
            <person name="Greenfield N."/>
            <person name="Schopf L."/>
            <person name="Szabady R."/>
            <person name="Patarroyo J."/>
            <person name="Smith W."/>
            <person name="Harrison P."/>
            <person name="Kuijper E.J."/>
            <person name="Kelly C.P."/>
            <person name="Olle B."/>
            <person name="Bobilev D."/>
            <person name="Silber J.L."/>
            <person name="Bucci V."/>
            <person name="Roberts B."/>
            <person name="Faith J."/>
            <person name="Norman J.M."/>
        </authorList>
    </citation>
    <scope>NUCLEOTIDE SEQUENCE</scope>
    <source>
        <strain evidence="3">VE303-04</strain>
    </source>
</reference>
<dbReference type="SUPFAM" id="SSF53092">
    <property type="entry name" value="Creatinase/prolidase N-terminal domain"/>
    <property type="match status" value="1"/>
</dbReference>